<dbReference type="InterPro" id="IPR008969">
    <property type="entry name" value="CarboxyPept-like_regulatory"/>
</dbReference>
<dbReference type="Proteomes" id="UP000095576">
    <property type="component" value="Unassembled WGS sequence"/>
</dbReference>
<proteinExistence type="predicted"/>
<organism evidence="1 2">
    <name type="scientific">Bacteroides thetaiotaomicron</name>
    <dbReference type="NCBI Taxonomy" id="818"/>
    <lineage>
        <taxon>Bacteria</taxon>
        <taxon>Pseudomonadati</taxon>
        <taxon>Bacteroidota</taxon>
        <taxon>Bacteroidia</taxon>
        <taxon>Bacteroidales</taxon>
        <taxon>Bacteroidaceae</taxon>
        <taxon>Bacteroides</taxon>
    </lineage>
</organism>
<sequence>MSKESKAGKVTCRILKEIRQQIANANDIKFVTSKCRYQGDCLGTCPKCEAEIHYLEQQLLSRRMAGLNVKVIGVSLGLSALFSSPLYGQETVKDSLKDTSNILPQIEVIGFKSVKKVTVCGGLSTVEAEEKHVVKGIVVDKCGNSLIGAVVTERGLNNSTTTDREGHFLLRVRKGRSVLEVSSEGMKTKKIKVRKKKVTKIKVVLRKDKHRYKQTINANL</sequence>
<protein>
    <submittedName>
        <fullName evidence="1">TonB family C-terminal domain</fullName>
    </submittedName>
</protein>
<name>A0A174MTB7_BACT4</name>
<evidence type="ECO:0000313" key="1">
    <source>
        <dbReference type="EMBL" id="CUP37480.1"/>
    </source>
</evidence>
<dbReference type="Gene3D" id="2.60.40.1120">
    <property type="entry name" value="Carboxypeptidase-like, regulatory domain"/>
    <property type="match status" value="1"/>
</dbReference>
<dbReference type="EMBL" id="CZAP01000005">
    <property type="protein sequence ID" value="CUP37480.1"/>
    <property type="molecule type" value="Genomic_DNA"/>
</dbReference>
<reference evidence="1 2" key="1">
    <citation type="submission" date="2015-09" db="EMBL/GenBank/DDBJ databases">
        <authorList>
            <consortium name="Pathogen Informatics"/>
        </authorList>
    </citation>
    <scope>NUCLEOTIDE SEQUENCE [LARGE SCALE GENOMIC DNA]</scope>
    <source>
        <strain evidence="1 2">2789STDY5834899</strain>
    </source>
</reference>
<accession>A0A174MTB7</accession>
<dbReference type="SUPFAM" id="SSF49464">
    <property type="entry name" value="Carboxypeptidase regulatory domain-like"/>
    <property type="match status" value="1"/>
</dbReference>
<dbReference type="RefSeq" id="WP_008760578.1">
    <property type="nucleotide sequence ID" value="NZ_CZAP01000005.1"/>
</dbReference>
<dbReference type="Pfam" id="PF13715">
    <property type="entry name" value="CarbopepD_reg_2"/>
    <property type="match status" value="1"/>
</dbReference>
<dbReference type="AlphaFoldDB" id="A0A174MTB7"/>
<evidence type="ECO:0000313" key="2">
    <source>
        <dbReference type="Proteomes" id="UP000095576"/>
    </source>
</evidence>
<gene>
    <name evidence="1" type="ORF">ERS852511_01900</name>
</gene>